<protein>
    <submittedName>
        <fullName evidence="2">Uncharacterized protein</fullName>
    </submittedName>
</protein>
<evidence type="ECO:0000256" key="1">
    <source>
        <dbReference type="SAM" id="MobiDB-lite"/>
    </source>
</evidence>
<feature type="compositionally biased region" description="Polar residues" evidence="1">
    <location>
        <begin position="103"/>
        <end position="117"/>
    </location>
</feature>
<organism evidence="2 3">
    <name type="scientific">Nitzschia inconspicua</name>
    <dbReference type="NCBI Taxonomy" id="303405"/>
    <lineage>
        <taxon>Eukaryota</taxon>
        <taxon>Sar</taxon>
        <taxon>Stramenopiles</taxon>
        <taxon>Ochrophyta</taxon>
        <taxon>Bacillariophyta</taxon>
        <taxon>Bacillariophyceae</taxon>
        <taxon>Bacillariophycidae</taxon>
        <taxon>Bacillariales</taxon>
        <taxon>Bacillariaceae</taxon>
        <taxon>Nitzschia</taxon>
    </lineage>
</organism>
<dbReference type="EMBL" id="JAGRRH010000024">
    <property type="protein sequence ID" value="KAG7343315.1"/>
    <property type="molecule type" value="Genomic_DNA"/>
</dbReference>
<keyword evidence="3" id="KW-1185">Reference proteome</keyword>
<dbReference type="Proteomes" id="UP000693970">
    <property type="component" value="Unassembled WGS sequence"/>
</dbReference>
<evidence type="ECO:0000313" key="3">
    <source>
        <dbReference type="Proteomes" id="UP000693970"/>
    </source>
</evidence>
<proteinExistence type="predicted"/>
<feature type="region of interest" description="Disordered" evidence="1">
    <location>
        <begin position="102"/>
        <end position="144"/>
    </location>
</feature>
<comment type="caution">
    <text evidence="2">The sequence shown here is derived from an EMBL/GenBank/DDBJ whole genome shotgun (WGS) entry which is preliminary data.</text>
</comment>
<sequence length="248" mass="26675">MISRTFGSQSYDTSGSKGRLHSLLNAGGADGLSASSMLYRNGQTSLPFDVTRFAAANGLPLHLLVDAAIGTVGVGRNPVSSHSHSDNNNFSHHLLAGLKRGLQQESQSGTAPPNNLNVSSFASSSVSSFPQSKKARVDKTSQDDNSALMMQRLNAMNGGFPMPRWSAFLKGESTTSTMTKAVEISKSLDIPPSSIGAFPMPRVKDDDKPSSFTEDPVLTSFQQVWDQHDGDVELQKEILARKLEKTTF</sequence>
<dbReference type="AlphaFoldDB" id="A0A9K3PDT4"/>
<name>A0A9K3PDT4_9STRA</name>
<accession>A0A9K3PDT4</accession>
<reference evidence="2" key="1">
    <citation type="journal article" date="2021" name="Sci. Rep.">
        <title>Diploid genomic architecture of Nitzschia inconspicua, an elite biomass production diatom.</title>
        <authorList>
            <person name="Oliver A."/>
            <person name="Podell S."/>
            <person name="Pinowska A."/>
            <person name="Traller J.C."/>
            <person name="Smith S.R."/>
            <person name="McClure R."/>
            <person name="Beliaev A."/>
            <person name="Bohutskyi P."/>
            <person name="Hill E.A."/>
            <person name="Rabines A."/>
            <person name="Zheng H."/>
            <person name="Allen L.Z."/>
            <person name="Kuo A."/>
            <person name="Grigoriev I.V."/>
            <person name="Allen A.E."/>
            <person name="Hazlebeck D."/>
            <person name="Allen E.E."/>
        </authorList>
    </citation>
    <scope>NUCLEOTIDE SEQUENCE</scope>
    <source>
        <strain evidence="2">Hildebrandi</strain>
    </source>
</reference>
<evidence type="ECO:0000313" key="2">
    <source>
        <dbReference type="EMBL" id="KAG7343315.1"/>
    </source>
</evidence>
<gene>
    <name evidence="2" type="ORF">IV203_021260</name>
</gene>
<reference evidence="2" key="2">
    <citation type="submission" date="2021-04" db="EMBL/GenBank/DDBJ databases">
        <authorList>
            <person name="Podell S."/>
        </authorList>
    </citation>
    <scope>NUCLEOTIDE SEQUENCE</scope>
    <source>
        <strain evidence="2">Hildebrandi</strain>
    </source>
</reference>
<feature type="compositionally biased region" description="Low complexity" evidence="1">
    <location>
        <begin position="118"/>
        <end position="132"/>
    </location>
</feature>